<dbReference type="InterPro" id="IPR037257">
    <property type="entry name" value="T2SS_E_N_sf"/>
</dbReference>
<feature type="transmembrane region" description="Helical" evidence="4">
    <location>
        <begin position="210"/>
        <end position="233"/>
    </location>
</feature>
<dbReference type="Proteomes" id="UP001597399">
    <property type="component" value="Unassembled WGS sequence"/>
</dbReference>
<proteinExistence type="inferred from homology"/>
<comment type="similarity">
    <text evidence="1">Belongs to the glycosyltransferase 2 family.</text>
</comment>
<evidence type="ECO:0000256" key="4">
    <source>
        <dbReference type="SAM" id="Phobius"/>
    </source>
</evidence>
<dbReference type="SUPFAM" id="SSF53448">
    <property type="entry name" value="Nucleotide-diphospho-sugar transferases"/>
    <property type="match status" value="1"/>
</dbReference>
<keyword evidence="4" id="KW-1133">Transmembrane helix</keyword>
<dbReference type="EMBL" id="JBHUMQ010000027">
    <property type="protein sequence ID" value="MFD2694547.1"/>
    <property type="molecule type" value="Genomic_DNA"/>
</dbReference>
<reference evidence="6" key="1">
    <citation type="journal article" date="2019" name="Int. J. Syst. Evol. Microbiol.">
        <title>The Global Catalogue of Microorganisms (GCM) 10K type strain sequencing project: providing services to taxonomists for standard genome sequencing and annotation.</title>
        <authorList>
            <consortium name="The Broad Institute Genomics Platform"/>
            <consortium name="The Broad Institute Genome Sequencing Center for Infectious Disease"/>
            <person name="Wu L."/>
            <person name="Ma J."/>
        </authorList>
    </citation>
    <scope>NUCLEOTIDE SEQUENCE [LARGE SCALE GENOMIC DNA]</scope>
    <source>
        <strain evidence="6">TISTR 2466</strain>
    </source>
</reference>
<dbReference type="SUPFAM" id="SSF160246">
    <property type="entry name" value="EspE N-terminal domain-like"/>
    <property type="match status" value="1"/>
</dbReference>
<protein>
    <submittedName>
        <fullName evidence="5">Glycosyltransferase family 2 protein</fullName>
    </submittedName>
</protein>
<comment type="caution">
    <text evidence="5">The sequence shown here is derived from an EMBL/GenBank/DDBJ whole genome shotgun (WGS) entry which is preliminary data.</text>
</comment>
<dbReference type="Pfam" id="PF13641">
    <property type="entry name" value="Glyco_tranf_2_3"/>
    <property type="match status" value="1"/>
</dbReference>
<sequence>MDLGYADREEIQQIVGQSFRRLLLGEQLVQAGCLTRDELLRALQQQEQVGGDIGEILLSMNLITQDQLYEALAAQNQIGRMGAYNKKEAVTNKLPEKEARKFHAIVINRSSVRVILAVEKLLSDSQLTELTHLLNASVTQVLASPWEMEILWEDIYKTELLNESTDKLREEQPENSASETFSLPQILGIIIIAAVTLISLFWNWFQTLIIINIIIQLAYFSMSVTKFLFIMYGTRETAQMRFKAEEIEAINEKDLPIYTVLVPMYKESNVIPRLVHNLSQLDYPKNKLDIRLLIEQDDDEAREVLKAMDLPHYFQMIVIPDGEPKTKPKACNYGLIRARGDYVVIYDAEDRPDSDQLKKVFLAFQKSSDQTVCIQAKLNYFNSEQNLLTRFFTQEYSNWFELMLPGVMQMDIPIPLGGTSNHFKTHILKDLGAWDPYNVTEDADLGIRLYKKRYKTKVVDSRTLEEANSRNRNWIRQRSRWIKGYMQTWLVHMRHPVRLHRELGFKGFWGAQFMLLSSPLLPMLNPIFWSLLVLWYATHAGWIDNFFPGPIYYLAAAQLILGNFLFIYTNMAGTYWVVQDLHRKNEQWLSYGLVKYALLTPIYWVLMSIASIKALWQLIRNPFYWEKTVHGFDQEQTQDIDISPVFKSRDI</sequence>
<evidence type="ECO:0000313" key="6">
    <source>
        <dbReference type="Proteomes" id="UP001597399"/>
    </source>
</evidence>
<keyword evidence="2" id="KW-0328">Glycosyltransferase</keyword>
<dbReference type="Gene3D" id="3.90.550.10">
    <property type="entry name" value="Spore Coat Polysaccharide Biosynthesis Protein SpsA, Chain A"/>
    <property type="match status" value="1"/>
</dbReference>
<keyword evidence="6" id="KW-1185">Reference proteome</keyword>
<dbReference type="InterPro" id="IPR029044">
    <property type="entry name" value="Nucleotide-diphossugar_trans"/>
</dbReference>
<feature type="transmembrane region" description="Helical" evidence="4">
    <location>
        <begin position="551"/>
        <end position="576"/>
    </location>
</feature>
<organism evidence="5 6">
    <name type="scientific">Sporolactobacillus shoreicorticis</name>
    <dbReference type="NCBI Taxonomy" id="1923877"/>
    <lineage>
        <taxon>Bacteria</taxon>
        <taxon>Bacillati</taxon>
        <taxon>Bacillota</taxon>
        <taxon>Bacilli</taxon>
        <taxon>Bacillales</taxon>
        <taxon>Sporolactobacillaceae</taxon>
        <taxon>Sporolactobacillus</taxon>
    </lineage>
</organism>
<dbReference type="PANTHER" id="PTHR43630">
    <property type="entry name" value="POLY-BETA-1,6-N-ACETYL-D-GLUCOSAMINE SYNTHASE"/>
    <property type="match status" value="1"/>
</dbReference>
<evidence type="ECO:0000256" key="2">
    <source>
        <dbReference type="ARBA" id="ARBA00022676"/>
    </source>
</evidence>
<evidence type="ECO:0000256" key="1">
    <source>
        <dbReference type="ARBA" id="ARBA00006739"/>
    </source>
</evidence>
<feature type="transmembrane region" description="Helical" evidence="4">
    <location>
        <begin position="186"/>
        <end position="204"/>
    </location>
</feature>
<evidence type="ECO:0000313" key="5">
    <source>
        <dbReference type="EMBL" id="MFD2694547.1"/>
    </source>
</evidence>
<dbReference type="PANTHER" id="PTHR43630:SF1">
    <property type="entry name" value="POLY-BETA-1,6-N-ACETYL-D-GLUCOSAMINE SYNTHASE"/>
    <property type="match status" value="1"/>
</dbReference>
<accession>A0ABW5S5Y6</accession>
<gene>
    <name evidence="5" type="ORF">ACFSUE_13065</name>
</gene>
<dbReference type="RefSeq" id="WP_253062253.1">
    <property type="nucleotide sequence ID" value="NZ_JAMXWM010000012.1"/>
</dbReference>
<keyword evidence="4" id="KW-0812">Transmembrane</keyword>
<feature type="transmembrane region" description="Helical" evidence="4">
    <location>
        <begin position="596"/>
        <end position="616"/>
    </location>
</feature>
<evidence type="ECO:0000256" key="3">
    <source>
        <dbReference type="ARBA" id="ARBA00022679"/>
    </source>
</evidence>
<dbReference type="CDD" id="cd06427">
    <property type="entry name" value="CESA_like_2"/>
    <property type="match status" value="1"/>
</dbReference>
<keyword evidence="3" id="KW-0808">Transferase</keyword>
<keyword evidence="4" id="KW-0472">Membrane</keyword>
<name>A0ABW5S5Y6_9BACL</name>